<name>A0A225AQ40_TALAT</name>
<evidence type="ECO:0000256" key="1">
    <source>
        <dbReference type="ARBA" id="ARBA00004496"/>
    </source>
</evidence>
<dbReference type="Gene3D" id="1.10.1580.10">
    <property type="match status" value="1"/>
</dbReference>
<dbReference type="Gene3D" id="3.40.50.300">
    <property type="entry name" value="P-loop containing nucleotide triphosphate hydrolases"/>
    <property type="match status" value="1"/>
</dbReference>
<proteinExistence type="predicted"/>
<keyword evidence="5" id="KW-0342">GTP-binding</keyword>
<sequence>MVLAKSKNSVGLGNSLMNDRFGKGKASSQKKVSHNAAIARKNQSGETYITNAAKEASWVKMRSITEQAALDEFLSTAELADTDFTAEKINNVKIIHTDQKNPFLLSAAEERFAVKKQQKNKERLTIPRRPKWDERTTAEKLDTMERESLLEWRRGLAELQENNDLLMTPFERNLEVWRQLWRVIERSDLVVQIVDARNPLLFRSEDLETYVKEVDAKKRNLLLVNKADMMTLEQRELWADYFEEHGISYRFFSAHLAKERNEARLLEDGEEVSSDEDNDLAEETQRKMDIQDKKLADEEWSSEEDLDKEARKDLQSTTTPSDLRTRILDVDELEELFLANAPQPSGQSEDSDKPQKDKTIIGLVGYPNVGKSSTINALLGSKKVSVSATPGKTKHFQTLYLSPNLLLCDCPGLVFPNFASTKAELVVNGVLPIDQLREFTGPAGLVAQRIPKHFLEAVYGMKIHTRPLEEGGTGIPTANDLLRAYARARGFATTGQGQPDESRAARYVLKDYVNGKLLYCHPPPASSNANDEDSAGSPVVDPAEFNRDLYNLAHLPEKRRAQLLKAAAATGEGLDNLDDNASEFSAATGLSSLAPSSAKFVEETGNRSRGLDKGFFGPGSTGAGHYMAMPFNHKYSEQGKAKQLTGRKEKMMIALEKNIDPSEVGRLASSKKHFKGGKRTHKGKGKPGSFFSGADDYV</sequence>
<dbReference type="GO" id="GO:0005525">
    <property type="term" value="F:GTP binding"/>
    <property type="evidence" value="ECO:0007669"/>
    <property type="project" value="UniProtKB-KW"/>
</dbReference>
<dbReference type="Proteomes" id="UP000214365">
    <property type="component" value="Unassembled WGS sequence"/>
</dbReference>
<feature type="region of interest" description="Disordered" evidence="6">
    <location>
        <begin position="266"/>
        <end position="325"/>
    </location>
</feature>
<reference evidence="8 9" key="1">
    <citation type="submission" date="2015-06" db="EMBL/GenBank/DDBJ databases">
        <title>Talaromyces atroroseus IBT 11181 draft genome.</title>
        <authorList>
            <person name="Rasmussen K.B."/>
            <person name="Rasmussen S."/>
            <person name="Petersen B."/>
            <person name="Sicheritz-Ponten T."/>
            <person name="Mortensen U.H."/>
            <person name="Thrane U."/>
        </authorList>
    </citation>
    <scope>NUCLEOTIDE SEQUENCE [LARGE SCALE GENOMIC DNA]</scope>
    <source>
        <strain evidence="8 9">IBT 11181</strain>
    </source>
</reference>
<dbReference type="PANTHER" id="PTHR45709:SF2">
    <property type="entry name" value="LARGE SUBUNIT GTPASE 1 HOMOLOG"/>
    <property type="match status" value="1"/>
</dbReference>
<evidence type="ECO:0000256" key="3">
    <source>
        <dbReference type="ARBA" id="ARBA00022741"/>
    </source>
</evidence>
<dbReference type="InterPro" id="IPR043358">
    <property type="entry name" value="GNL1-like"/>
</dbReference>
<dbReference type="RefSeq" id="XP_020123862.1">
    <property type="nucleotide sequence ID" value="XM_020260004.1"/>
</dbReference>
<dbReference type="Pfam" id="PF01926">
    <property type="entry name" value="MMR_HSR1"/>
    <property type="match status" value="1"/>
</dbReference>
<evidence type="ECO:0000313" key="8">
    <source>
        <dbReference type="EMBL" id="OKL63741.1"/>
    </source>
</evidence>
<keyword evidence="3" id="KW-0547">Nucleotide-binding</keyword>
<dbReference type="AlphaFoldDB" id="A0A225AQ40"/>
<feature type="domain" description="CP-type G" evidence="7">
    <location>
        <begin position="177"/>
        <end position="416"/>
    </location>
</feature>
<dbReference type="STRING" id="1441469.A0A225AQ40"/>
<evidence type="ECO:0000259" key="7">
    <source>
        <dbReference type="PROSITE" id="PS51721"/>
    </source>
</evidence>
<evidence type="ECO:0000256" key="2">
    <source>
        <dbReference type="ARBA" id="ARBA00022490"/>
    </source>
</evidence>
<comment type="subcellular location">
    <subcellularLocation>
        <location evidence="1">Cytoplasm</location>
    </subcellularLocation>
</comment>
<dbReference type="GO" id="GO:0003924">
    <property type="term" value="F:GTPase activity"/>
    <property type="evidence" value="ECO:0007669"/>
    <property type="project" value="InterPro"/>
</dbReference>
<comment type="caution">
    <text evidence="8">The sequence shown here is derived from an EMBL/GenBank/DDBJ whole genome shotgun (WGS) entry which is preliminary data.</text>
</comment>
<protein>
    <submittedName>
        <fullName evidence="8">Large subunit GTPase 1</fullName>
    </submittedName>
</protein>
<dbReference type="InterPro" id="IPR030378">
    <property type="entry name" value="G_CP_dom"/>
</dbReference>
<dbReference type="GO" id="GO:0000054">
    <property type="term" value="P:ribosomal subunit export from nucleus"/>
    <property type="evidence" value="ECO:0007669"/>
    <property type="project" value="EnsemblFungi"/>
</dbReference>
<feature type="compositionally biased region" description="Basic residues" evidence="6">
    <location>
        <begin position="669"/>
        <end position="685"/>
    </location>
</feature>
<feature type="compositionally biased region" description="Acidic residues" evidence="6">
    <location>
        <begin position="268"/>
        <end position="282"/>
    </location>
</feature>
<evidence type="ECO:0000313" key="9">
    <source>
        <dbReference type="Proteomes" id="UP000214365"/>
    </source>
</evidence>
<accession>A0A225AQ40</accession>
<dbReference type="GO" id="GO:0000027">
    <property type="term" value="P:ribosomal large subunit assembly"/>
    <property type="evidence" value="ECO:0007669"/>
    <property type="project" value="EnsemblFungi"/>
</dbReference>
<dbReference type="PROSITE" id="PS51721">
    <property type="entry name" value="G_CP"/>
    <property type="match status" value="1"/>
</dbReference>
<dbReference type="InterPro" id="IPR027417">
    <property type="entry name" value="P-loop_NTPase"/>
</dbReference>
<dbReference type="FunFam" id="3.40.50.300:FF:001151">
    <property type="entry name" value="Large subunit GTPase 1"/>
    <property type="match status" value="1"/>
</dbReference>
<feature type="region of interest" description="Disordered" evidence="6">
    <location>
        <begin position="666"/>
        <end position="698"/>
    </location>
</feature>
<dbReference type="PANTHER" id="PTHR45709">
    <property type="entry name" value="LARGE SUBUNIT GTPASE 1 HOMOLOG-RELATED"/>
    <property type="match status" value="1"/>
</dbReference>
<feature type="compositionally biased region" description="Low complexity" evidence="6">
    <location>
        <begin position="687"/>
        <end position="698"/>
    </location>
</feature>
<gene>
    <name evidence="8" type="ORF">UA08_00221</name>
</gene>
<evidence type="ECO:0000256" key="6">
    <source>
        <dbReference type="SAM" id="MobiDB-lite"/>
    </source>
</evidence>
<feature type="compositionally biased region" description="Acidic residues" evidence="6">
    <location>
        <begin position="298"/>
        <end position="307"/>
    </location>
</feature>
<dbReference type="InterPro" id="IPR006073">
    <property type="entry name" value="GTP-bd"/>
</dbReference>
<dbReference type="GeneID" id="30999976"/>
<dbReference type="CDD" id="cd01857">
    <property type="entry name" value="HSR1_MMR1"/>
    <property type="match status" value="1"/>
</dbReference>
<dbReference type="SUPFAM" id="SSF52540">
    <property type="entry name" value="P-loop containing nucleoside triphosphate hydrolases"/>
    <property type="match status" value="1"/>
</dbReference>
<keyword evidence="4" id="KW-0378">Hydrolase</keyword>
<feature type="compositionally biased region" description="Basic and acidic residues" evidence="6">
    <location>
        <begin position="283"/>
        <end position="297"/>
    </location>
</feature>
<evidence type="ECO:0000256" key="4">
    <source>
        <dbReference type="ARBA" id="ARBA00022801"/>
    </source>
</evidence>
<keyword evidence="2" id="KW-0963">Cytoplasm</keyword>
<evidence type="ECO:0000256" key="5">
    <source>
        <dbReference type="ARBA" id="ARBA00023134"/>
    </source>
</evidence>
<dbReference type="EMBL" id="LFMY01000001">
    <property type="protein sequence ID" value="OKL63741.1"/>
    <property type="molecule type" value="Genomic_DNA"/>
</dbReference>
<organism evidence="8 9">
    <name type="scientific">Talaromyces atroroseus</name>
    <dbReference type="NCBI Taxonomy" id="1441469"/>
    <lineage>
        <taxon>Eukaryota</taxon>
        <taxon>Fungi</taxon>
        <taxon>Dikarya</taxon>
        <taxon>Ascomycota</taxon>
        <taxon>Pezizomycotina</taxon>
        <taxon>Eurotiomycetes</taxon>
        <taxon>Eurotiomycetidae</taxon>
        <taxon>Eurotiales</taxon>
        <taxon>Trichocomaceae</taxon>
        <taxon>Talaromyces</taxon>
        <taxon>Talaromyces sect. Trachyspermi</taxon>
    </lineage>
</organism>
<dbReference type="OrthoDB" id="61815at2759"/>
<dbReference type="GO" id="GO:0022625">
    <property type="term" value="C:cytosolic large ribosomal subunit"/>
    <property type="evidence" value="ECO:0007669"/>
    <property type="project" value="EnsemblFungi"/>
</dbReference>
<dbReference type="InterPro" id="IPR023179">
    <property type="entry name" value="GTP-bd_ortho_bundle_sf"/>
</dbReference>
<keyword evidence="9" id="KW-1185">Reference proteome</keyword>